<feature type="non-terminal residue" evidence="1">
    <location>
        <position position="161"/>
    </location>
</feature>
<accession>X1CB91</accession>
<gene>
    <name evidence="1" type="ORF">S01H4_46191</name>
</gene>
<sequence>MVLTEAGEVGIGTENPAQELDVSGDIELGGGATDYDGTDEFIHINSQNQDWYIGVRNLVTDSGNDFHIGLTQGQDGIFHIQPDGNIGIGTTTPGANRLYIAGGDVWIEENTVIENDLLLNGVLTTARIPSYFNVGSSRRNETIAALQMEFSQEPWANFTYV</sequence>
<proteinExistence type="predicted"/>
<comment type="caution">
    <text evidence="1">The sequence shown here is derived from an EMBL/GenBank/DDBJ whole genome shotgun (WGS) entry which is preliminary data.</text>
</comment>
<organism evidence="1">
    <name type="scientific">marine sediment metagenome</name>
    <dbReference type="NCBI Taxonomy" id="412755"/>
    <lineage>
        <taxon>unclassified sequences</taxon>
        <taxon>metagenomes</taxon>
        <taxon>ecological metagenomes</taxon>
    </lineage>
</organism>
<evidence type="ECO:0000313" key="1">
    <source>
        <dbReference type="EMBL" id="GAG90467.1"/>
    </source>
</evidence>
<dbReference type="AlphaFoldDB" id="X1CB91"/>
<name>X1CB91_9ZZZZ</name>
<reference evidence="1" key="1">
    <citation type="journal article" date="2014" name="Front. Microbiol.">
        <title>High frequency of phylogenetically diverse reductive dehalogenase-homologous genes in deep subseafloor sedimentary metagenomes.</title>
        <authorList>
            <person name="Kawai M."/>
            <person name="Futagami T."/>
            <person name="Toyoda A."/>
            <person name="Takaki Y."/>
            <person name="Nishi S."/>
            <person name="Hori S."/>
            <person name="Arai W."/>
            <person name="Tsubouchi T."/>
            <person name="Morono Y."/>
            <person name="Uchiyama I."/>
            <person name="Ito T."/>
            <person name="Fujiyama A."/>
            <person name="Inagaki F."/>
            <person name="Takami H."/>
        </authorList>
    </citation>
    <scope>NUCLEOTIDE SEQUENCE</scope>
    <source>
        <strain evidence="1">Expedition CK06-06</strain>
    </source>
</reference>
<protein>
    <submittedName>
        <fullName evidence="1">Uncharacterized protein</fullName>
    </submittedName>
</protein>
<dbReference type="EMBL" id="BART01025790">
    <property type="protein sequence ID" value="GAG90467.1"/>
    <property type="molecule type" value="Genomic_DNA"/>
</dbReference>